<dbReference type="PRINTS" id="PR00625">
    <property type="entry name" value="JDOMAIN"/>
</dbReference>
<dbReference type="SUPFAM" id="SSF46565">
    <property type="entry name" value="Chaperone J-domain"/>
    <property type="match status" value="1"/>
</dbReference>
<dbReference type="InterPro" id="IPR018253">
    <property type="entry name" value="DnaJ_domain_CS"/>
</dbReference>
<dbReference type="GO" id="GO:0008270">
    <property type="term" value="F:zinc ion binding"/>
    <property type="evidence" value="ECO:0007669"/>
    <property type="project" value="UniProtKB-KW"/>
</dbReference>
<dbReference type="EMBL" id="JAGPXD010000001">
    <property type="protein sequence ID" value="KAH7375733.1"/>
    <property type="molecule type" value="Genomic_DNA"/>
</dbReference>
<dbReference type="OrthoDB" id="5894at2759"/>
<dbReference type="SMART" id="SM00355">
    <property type="entry name" value="ZnF_C2H2"/>
    <property type="match status" value="2"/>
</dbReference>
<dbReference type="InterPro" id="IPR003604">
    <property type="entry name" value="Matrin/U1-like-C_Znf_C2H2"/>
</dbReference>
<dbReference type="AlphaFoldDB" id="A0A8K0TVA8"/>
<dbReference type="PROSITE" id="PS50076">
    <property type="entry name" value="DNAJ_2"/>
    <property type="match status" value="1"/>
</dbReference>
<comment type="caution">
    <text evidence="8">The sequence shown here is derived from an EMBL/GenBank/DDBJ whole genome shotgun (WGS) entry which is preliminary data.</text>
</comment>
<name>A0A8K0TVA8_9PEZI</name>
<feature type="compositionally biased region" description="Low complexity" evidence="5">
    <location>
        <begin position="260"/>
        <end position="275"/>
    </location>
</feature>
<dbReference type="InterPro" id="IPR001623">
    <property type="entry name" value="DnaJ_domain"/>
</dbReference>
<evidence type="ECO:0000256" key="1">
    <source>
        <dbReference type="ARBA" id="ARBA00022723"/>
    </source>
</evidence>
<dbReference type="InterPro" id="IPR022755">
    <property type="entry name" value="Znf_C2H2_jaz"/>
</dbReference>
<feature type="compositionally biased region" description="Acidic residues" evidence="5">
    <location>
        <begin position="447"/>
        <end position="457"/>
    </location>
</feature>
<dbReference type="InterPro" id="IPR054076">
    <property type="entry name" value="ZUO1-like_ZHD"/>
</dbReference>
<feature type="region of interest" description="Disordered" evidence="5">
    <location>
        <begin position="394"/>
        <end position="488"/>
    </location>
</feature>
<dbReference type="SMART" id="SM00271">
    <property type="entry name" value="DnaJ"/>
    <property type="match status" value="1"/>
</dbReference>
<dbReference type="PROSITE" id="PS00636">
    <property type="entry name" value="DNAJ_1"/>
    <property type="match status" value="1"/>
</dbReference>
<feature type="region of interest" description="Disordered" evidence="5">
    <location>
        <begin position="353"/>
        <end position="372"/>
    </location>
</feature>
<evidence type="ECO:0000256" key="5">
    <source>
        <dbReference type="SAM" id="MobiDB-lite"/>
    </source>
</evidence>
<gene>
    <name evidence="8" type="ORF">B0T11DRAFT_323720</name>
</gene>
<dbReference type="Pfam" id="PF12171">
    <property type="entry name" value="zf-C2H2_jaz"/>
    <property type="match status" value="1"/>
</dbReference>
<dbReference type="FunFam" id="1.10.287.110:FF:000046">
    <property type="entry name" value="dnaJ homolog subfamily C member 21"/>
    <property type="match status" value="1"/>
</dbReference>
<feature type="region of interest" description="Disordered" evidence="5">
    <location>
        <begin position="248"/>
        <end position="306"/>
    </location>
</feature>
<dbReference type="Pfam" id="PF21884">
    <property type="entry name" value="ZUO1-like_ZHD"/>
    <property type="match status" value="1"/>
</dbReference>
<evidence type="ECO:0000256" key="2">
    <source>
        <dbReference type="ARBA" id="ARBA00022771"/>
    </source>
</evidence>
<dbReference type="InterPro" id="IPR051964">
    <property type="entry name" value="Chaperone_stress_response"/>
</dbReference>
<organism evidence="8 9">
    <name type="scientific">Plectosphaerella cucumerina</name>
    <dbReference type="NCBI Taxonomy" id="40658"/>
    <lineage>
        <taxon>Eukaryota</taxon>
        <taxon>Fungi</taxon>
        <taxon>Dikarya</taxon>
        <taxon>Ascomycota</taxon>
        <taxon>Pezizomycotina</taxon>
        <taxon>Sordariomycetes</taxon>
        <taxon>Hypocreomycetidae</taxon>
        <taxon>Glomerellales</taxon>
        <taxon>Plectosphaerellaceae</taxon>
        <taxon>Plectosphaerella</taxon>
    </lineage>
</organism>
<dbReference type="PANTHER" id="PTHR44029">
    <property type="entry name" value="DNAJ HOMOLOG SUBFAMILY C MEMBER 21"/>
    <property type="match status" value="1"/>
</dbReference>
<dbReference type="InterPro" id="IPR036869">
    <property type="entry name" value="J_dom_sf"/>
</dbReference>
<evidence type="ECO:0000259" key="7">
    <source>
        <dbReference type="PROSITE" id="PS50157"/>
    </source>
</evidence>
<dbReference type="InterPro" id="IPR013087">
    <property type="entry name" value="Znf_C2H2_type"/>
</dbReference>
<evidence type="ECO:0000256" key="3">
    <source>
        <dbReference type="ARBA" id="ARBA00022833"/>
    </source>
</evidence>
<feature type="compositionally biased region" description="Basic residues" evidence="5">
    <location>
        <begin position="462"/>
        <end position="476"/>
    </location>
</feature>
<dbReference type="CDD" id="cd06257">
    <property type="entry name" value="DnaJ"/>
    <property type="match status" value="1"/>
</dbReference>
<feature type="domain" description="J" evidence="6">
    <location>
        <begin position="20"/>
        <end position="86"/>
    </location>
</feature>
<reference evidence="8" key="1">
    <citation type="journal article" date="2021" name="Nat. Commun.">
        <title>Genetic determinants of endophytism in the Arabidopsis root mycobiome.</title>
        <authorList>
            <person name="Mesny F."/>
            <person name="Miyauchi S."/>
            <person name="Thiergart T."/>
            <person name="Pickel B."/>
            <person name="Atanasova L."/>
            <person name="Karlsson M."/>
            <person name="Huettel B."/>
            <person name="Barry K.W."/>
            <person name="Haridas S."/>
            <person name="Chen C."/>
            <person name="Bauer D."/>
            <person name="Andreopoulos W."/>
            <person name="Pangilinan J."/>
            <person name="LaButti K."/>
            <person name="Riley R."/>
            <person name="Lipzen A."/>
            <person name="Clum A."/>
            <person name="Drula E."/>
            <person name="Henrissat B."/>
            <person name="Kohler A."/>
            <person name="Grigoriev I.V."/>
            <person name="Martin F.M."/>
            <person name="Hacquard S."/>
        </authorList>
    </citation>
    <scope>NUCLEOTIDE SEQUENCE</scope>
    <source>
        <strain evidence="8">MPI-CAGE-AT-0016</strain>
    </source>
</reference>
<dbReference type="Gene3D" id="3.30.160.60">
    <property type="entry name" value="Classic Zinc Finger"/>
    <property type="match status" value="1"/>
</dbReference>
<feature type="domain" description="C2H2-type" evidence="7">
    <location>
        <begin position="488"/>
        <end position="517"/>
    </location>
</feature>
<evidence type="ECO:0000256" key="4">
    <source>
        <dbReference type="PROSITE-ProRule" id="PRU00042"/>
    </source>
</evidence>
<accession>A0A8K0TVA8</accession>
<keyword evidence="2 4" id="KW-0863">Zinc-finger</keyword>
<sequence length="523" mass="58508">MGAQQSSTSEGEPVPTPKTCYYELLGVERGADDEELKKAYKKKALLLHPDRNYGDVENATRRFAEVRSAYEVLSDPQERAWYDSHRDAILKGAGPDDLDNFSEFNNIKLTPTQDIIALIRRFNATVPFNDEPNGFFGIAAETFARLADEELAAGEYAPHDTPQYPPFGDSSDVYDPVVKQFYAGWTGFSTRKSFAWKDKYRLGEAPDRRVRRLMEKENKKLRDEAIREFNDAVRFLVTFVRKRDTRYLPNHQNSEERQAALRNAAAAQAARSRAANSEKIRDEPVATWAQPQNHGTDAGDHFSEVEEDSEVEQIECVVCDKTFKSEKSFEAHERSKKHIKAVQQLRRRMRKEGTELELDKPMNGDRPGDAANDLAADEDVSAAVAALDITSGSSTDVDREAVEVVSDESSLDGVQDIEPNPRANEDVSTPSEAHHSVGNENASGVEDTPEAGEQDDEGQVRSARKVGKAKEKRARRAARDAAVSTSEQTCNVCRETFSSKTKLFNHIRQTGHAELRHKLGKAT</sequence>
<evidence type="ECO:0000313" key="8">
    <source>
        <dbReference type="EMBL" id="KAH7375733.1"/>
    </source>
</evidence>
<dbReference type="Proteomes" id="UP000813385">
    <property type="component" value="Unassembled WGS sequence"/>
</dbReference>
<dbReference type="GO" id="GO:0003676">
    <property type="term" value="F:nucleic acid binding"/>
    <property type="evidence" value="ECO:0007669"/>
    <property type="project" value="InterPro"/>
</dbReference>
<dbReference type="Pfam" id="PF00096">
    <property type="entry name" value="zf-C2H2"/>
    <property type="match status" value="1"/>
</dbReference>
<feature type="compositionally biased region" description="Basic and acidic residues" evidence="5">
    <location>
        <begin position="353"/>
        <end position="368"/>
    </location>
</feature>
<proteinExistence type="predicted"/>
<keyword evidence="3" id="KW-0862">Zinc</keyword>
<dbReference type="Pfam" id="PF00226">
    <property type="entry name" value="DnaJ"/>
    <property type="match status" value="1"/>
</dbReference>
<dbReference type="PROSITE" id="PS00028">
    <property type="entry name" value="ZINC_FINGER_C2H2_1"/>
    <property type="match status" value="2"/>
</dbReference>
<evidence type="ECO:0000259" key="6">
    <source>
        <dbReference type="PROSITE" id="PS50076"/>
    </source>
</evidence>
<dbReference type="SMART" id="SM00451">
    <property type="entry name" value="ZnF_U1"/>
    <property type="match status" value="1"/>
</dbReference>
<dbReference type="PANTHER" id="PTHR44029:SF1">
    <property type="entry name" value="DNAJ HOMOLOG SUBFAMILY C MEMBER 21"/>
    <property type="match status" value="1"/>
</dbReference>
<dbReference type="InterPro" id="IPR036236">
    <property type="entry name" value="Znf_C2H2_sf"/>
</dbReference>
<keyword evidence="1" id="KW-0479">Metal-binding</keyword>
<dbReference type="GO" id="GO:0005737">
    <property type="term" value="C:cytoplasm"/>
    <property type="evidence" value="ECO:0007669"/>
    <property type="project" value="TreeGrafter"/>
</dbReference>
<dbReference type="Gene3D" id="1.10.287.110">
    <property type="entry name" value="DnaJ domain"/>
    <property type="match status" value="1"/>
</dbReference>
<keyword evidence="9" id="KW-1185">Reference proteome</keyword>
<dbReference type="PROSITE" id="PS50157">
    <property type="entry name" value="ZINC_FINGER_C2H2_2"/>
    <property type="match status" value="2"/>
</dbReference>
<feature type="domain" description="C2H2-type" evidence="7">
    <location>
        <begin position="314"/>
        <end position="338"/>
    </location>
</feature>
<protein>
    <submittedName>
        <fullName evidence="8">DnaJ domain-containing protein</fullName>
    </submittedName>
</protein>
<evidence type="ECO:0000313" key="9">
    <source>
        <dbReference type="Proteomes" id="UP000813385"/>
    </source>
</evidence>
<dbReference type="SUPFAM" id="SSF57667">
    <property type="entry name" value="beta-beta-alpha zinc fingers"/>
    <property type="match status" value="1"/>
</dbReference>